<dbReference type="RefSeq" id="WP_137067431.1">
    <property type="nucleotide sequence ID" value="NZ_CP040748.1"/>
</dbReference>
<keyword evidence="2 8" id="KW-0808">Transferase</keyword>
<sequence>MSSLSGRLRSVAGQLRDRGPKRLRICFVVHTIDGGAGTERSVITQANALAALPEGHQVSVLSVLRTAPTPHFALDERIEVTHLLDTQDPDAPRPLRRGVASAEDALTLAGREATLIPRRWDATYNALTDAVLQEYLPRLDADVVVTTIPELLAAVVQLASPDIAVVHQEHRASSTRVYDLDALLTFAPRADVVASLTGSMNDWLAAQLRGAAPDMVVMPNPLPPEAPPRASLTEKVFVAAGRLSVEKRFEQMIDAFALVADDLPGWRLRIWGEGPRREFLEGSARRRGLADSVELPGSTDDMPGEWARSSVALLTSRAEGFGLVLQEAMAAGVPVVSYDVPAGPREIVTHGVDGFLVPPESREGLAAAMRRLATDDDLRRGMGAAARLAAQQWSADALAEEWVEVFHRAVRRRRDPLAPRKVLHGRTVGPLGKLAVGDSAAGVTPVEARRTALEHAVRAVRAAAGDATWCVVPPHGSDPTAVVVVPAERRADFLAALVASAPPAWLSLLEPEQNEWPERRGTVEAMAEVLARTGTGAVHLEPWPGRGGHHGLLAGQGVRIEFWQPDASGALIAPGPFRYGPVIPAGTETVDAEVWGVPVRAIALTLLPTVHDATMEVDVVYTWVDGDDPAWQAAREERLTGRTGAATTESSSGAARYRSRDELRWSMRSLHLFAPWVRRIHLVTAGQTPSWLDTSHEKIVMVDHRDIFPADALPTFSSHAIESRLHHVPGLAEHFVYVNDDVVLGRPLRPELFFSPAGAFAAFEALRPVGLPGSGDLAYLHAAWNNQRLLVDTFGVALTHTMAHSPQPMRRSVLDEIEARFPAETRATTYAPFRSETDLSLLSSFAQHYGLITGTAFPATAEHAYIDLGHQNVQGQLRSLRRRDLDFFCIADNHHSAFDQDAVTDMLTEAMERYFPVAAPWEK</sequence>
<dbReference type="InterPro" id="IPR031358">
    <property type="entry name" value="Stealth_CR1"/>
</dbReference>
<dbReference type="InterPro" id="IPR001296">
    <property type="entry name" value="Glyco_trans_1"/>
</dbReference>
<evidence type="ECO:0000256" key="3">
    <source>
        <dbReference type="ARBA" id="ARBA00023169"/>
    </source>
</evidence>
<evidence type="ECO:0000313" key="8">
    <source>
        <dbReference type="EMBL" id="TKI60398.1"/>
    </source>
</evidence>
<dbReference type="Pfam" id="PF17101">
    <property type="entry name" value="Stealth_CR1"/>
    <property type="match status" value="1"/>
</dbReference>
<dbReference type="InterPro" id="IPR047141">
    <property type="entry name" value="Stealth"/>
</dbReference>
<dbReference type="Proteomes" id="UP000307808">
    <property type="component" value="Unassembled WGS sequence"/>
</dbReference>
<dbReference type="InterPro" id="IPR031357">
    <property type="entry name" value="Stealth_CR3"/>
</dbReference>
<dbReference type="PANTHER" id="PTHR24045">
    <property type="match status" value="1"/>
</dbReference>
<feature type="domain" description="Stealth protein CR1 conserved region 1" evidence="6">
    <location>
        <begin position="616"/>
        <end position="640"/>
    </location>
</feature>
<proteinExistence type="inferred from homology"/>
<evidence type="ECO:0000259" key="4">
    <source>
        <dbReference type="Pfam" id="PF00534"/>
    </source>
</evidence>
<keyword evidence="3" id="KW-0270">Exopolysaccharide synthesis</keyword>
<dbReference type="InterPro" id="IPR021520">
    <property type="entry name" value="Stealth_CR2"/>
</dbReference>
<dbReference type="CDD" id="cd03820">
    <property type="entry name" value="GT4_AmsD-like"/>
    <property type="match status" value="1"/>
</dbReference>
<evidence type="ECO:0000256" key="1">
    <source>
        <dbReference type="ARBA" id="ARBA00007583"/>
    </source>
</evidence>
<organism evidence="8 9">
    <name type="scientific">Nocardioides jishulii</name>
    <dbReference type="NCBI Taxonomy" id="2575440"/>
    <lineage>
        <taxon>Bacteria</taxon>
        <taxon>Bacillati</taxon>
        <taxon>Actinomycetota</taxon>
        <taxon>Actinomycetes</taxon>
        <taxon>Propionibacteriales</taxon>
        <taxon>Nocardioidaceae</taxon>
        <taxon>Nocardioides</taxon>
    </lineage>
</organism>
<evidence type="ECO:0000259" key="7">
    <source>
        <dbReference type="Pfam" id="PF17102"/>
    </source>
</evidence>
<evidence type="ECO:0000313" key="9">
    <source>
        <dbReference type="Proteomes" id="UP000307808"/>
    </source>
</evidence>
<dbReference type="GO" id="GO:0016757">
    <property type="term" value="F:glycosyltransferase activity"/>
    <property type="evidence" value="ECO:0007669"/>
    <property type="project" value="InterPro"/>
</dbReference>
<gene>
    <name evidence="8" type="ORF">FC770_16525</name>
</gene>
<dbReference type="OrthoDB" id="570545at2"/>
<feature type="domain" description="Glycosyl transferase family 1" evidence="4">
    <location>
        <begin position="232"/>
        <end position="387"/>
    </location>
</feature>
<feature type="domain" description="Stealth protein CR3 conserved region 3" evidence="7">
    <location>
        <begin position="803"/>
        <end position="849"/>
    </location>
</feature>
<accession>A0A4U2YHA6</accession>
<dbReference type="SUPFAM" id="SSF53756">
    <property type="entry name" value="UDP-Glycosyltransferase/glycogen phosphorylase"/>
    <property type="match status" value="1"/>
</dbReference>
<dbReference type="EMBL" id="SZPY01000005">
    <property type="protein sequence ID" value="TKI60398.1"/>
    <property type="molecule type" value="Genomic_DNA"/>
</dbReference>
<evidence type="ECO:0000256" key="2">
    <source>
        <dbReference type="ARBA" id="ARBA00022679"/>
    </source>
</evidence>
<dbReference type="Gene3D" id="3.40.50.2000">
    <property type="entry name" value="Glycogen Phosphorylase B"/>
    <property type="match status" value="2"/>
</dbReference>
<reference evidence="8 9" key="1">
    <citation type="submission" date="2019-04" db="EMBL/GenBank/DDBJ databases">
        <authorList>
            <person name="Dong K."/>
        </authorList>
    </citation>
    <scope>NUCLEOTIDE SEQUENCE [LARGE SCALE GENOMIC DNA]</scope>
    <source>
        <strain evidence="9">dk3543</strain>
    </source>
</reference>
<evidence type="ECO:0000259" key="6">
    <source>
        <dbReference type="Pfam" id="PF17101"/>
    </source>
</evidence>
<dbReference type="GO" id="GO:0016772">
    <property type="term" value="F:transferase activity, transferring phosphorus-containing groups"/>
    <property type="evidence" value="ECO:0007669"/>
    <property type="project" value="InterPro"/>
</dbReference>
<dbReference type="Pfam" id="PF17102">
    <property type="entry name" value="Stealth_CR3"/>
    <property type="match status" value="1"/>
</dbReference>
<keyword evidence="9" id="KW-1185">Reference proteome</keyword>
<dbReference type="PANTHER" id="PTHR24045:SF0">
    <property type="entry name" value="N-ACETYLGLUCOSAMINE-1-PHOSPHOTRANSFERASE SUBUNITS ALPHA_BETA"/>
    <property type="match status" value="1"/>
</dbReference>
<protein>
    <submittedName>
        <fullName evidence="8">Glycosyltransferase</fullName>
    </submittedName>
</protein>
<dbReference type="AlphaFoldDB" id="A0A4U2YHA6"/>
<comment type="similarity">
    <text evidence="1">Belongs to the stealth family.</text>
</comment>
<dbReference type="GO" id="GO:0000271">
    <property type="term" value="P:polysaccharide biosynthetic process"/>
    <property type="evidence" value="ECO:0007669"/>
    <property type="project" value="UniProtKB-KW"/>
</dbReference>
<evidence type="ECO:0000259" key="5">
    <source>
        <dbReference type="Pfam" id="PF11380"/>
    </source>
</evidence>
<dbReference type="Pfam" id="PF11380">
    <property type="entry name" value="Stealth_CR2"/>
    <property type="match status" value="1"/>
</dbReference>
<comment type="caution">
    <text evidence="8">The sequence shown here is derived from an EMBL/GenBank/DDBJ whole genome shotgun (WGS) entry which is preliminary data.</text>
</comment>
<name>A0A4U2YHA6_9ACTN</name>
<dbReference type="Pfam" id="PF00534">
    <property type="entry name" value="Glycos_transf_1"/>
    <property type="match status" value="1"/>
</dbReference>
<feature type="domain" description="Stealth protein CR2 conserved region 2" evidence="5">
    <location>
        <begin position="656"/>
        <end position="758"/>
    </location>
</feature>